<keyword evidence="5" id="KW-0804">Transcription</keyword>
<proteinExistence type="predicted"/>
<feature type="domain" description="AP2/ERF" evidence="8">
    <location>
        <begin position="53"/>
        <end position="110"/>
    </location>
</feature>
<dbReference type="InterPro" id="IPR016177">
    <property type="entry name" value="DNA-bd_dom_sf"/>
</dbReference>
<dbReference type="GO" id="GO:0003677">
    <property type="term" value="F:DNA binding"/>
    <property type="evidence" value="ECO:0007669"/>
    <property type="project" value="UniProtKB-KW"/>
</dbReference>
<protein>
    <recommendedName>
        <fullName evidence="8">AP2/ERF domain-containing protein</fullName>
    </recommendedName>
</protein>
<evidence type="ECO:0000256" key="2">
    <source>
        <dbReference type="ARBA" id="ARBA00022737"/>
    </source>
</evidence>
<dbReference type="Pfam" id="PF00847">
    <property type="entry name" value="AP2"/>
    <property type="match status" value="1"/>
</dbReference>
<dbReference type="Proteomes" id="UP001187192">
    <property type="component" value="Unassembled WGS sequence"/>
</dbReference>
<dbReference type="SUPFAM" id="SSF54171">
    <property type="entry name" value="DNA-binding domain"/>
    <property type="match status" value="2"/>
</dbReference>
<comment type="caution">
    <text evidence="9">The sequence shown here is derived from an EMBL/GenBank/DDBJ whole genome shotgun (WGS) entry which is preliminary data.</text>
</comment>
<feature type="region of interest" description="Disordered" evidence="7">
    <location>
        <begin position="214"/>
        <end position="252"/>
    </location>
</feature>
<evidence type="ECO:0000256" key="7">
    <source>
        <dbReference type="SAM" id="MobiDB-lite"/>
    </source>
</evidence>
<dbReference type="FunFam" id="3.30.730.10:FF:000002">
    <property type="entry name" value="AP2-like ethylene-responsive transcription factor"/>
    <property type="match status" value="1"/>
</dbReference>
<accession>A0AA88AA66</accession>
<dbReference type="InterPro" id="IPR001471">
    <property type="entry name" value="AP2/ERF_dom"/>
</dbReference>
<name>A0AA88AA66_FICCA</name>
<evidence type="ECO:0000256" key="4">
    <source>
        <dbReference type="ARBA" id="ARBA00023125"/>
    </source>
</evidence>
<dbReference type="PRINTS" id="PR00367">
    <property type="entry name" value="ETHRSPELEMNT"/>
</dbReference>
<comment type="subcellular location">
    <subcellularLocation>
        <location evidence="1">Nucleus</location>
    </subcellularLocation>
</comment>
<keyword evidence="2" id="KW-0677">Repeat</keyword>
<dbReference type="Gene3D" id="3.30.730.10">
    <property type="entry name" value="AP2/ERF domain"/>
    <property type="match status" value="2"/>
</dbReference>
<feature type="domain" description="AP2/ERF" evidence="8">
    <location>
        <begin position="146"/>
        <end position="204"/>
    </location>
</feature>
<dbReference type="EMBL" id="BTGU01000027">
    <property type="protein sequence ID" value="GMN48045.1"/>
    <property type="molecule type" value="Genomic_DNA"/>
</dbReference>
<organism evidence="9 10">
    <name type="scientific">Ficus carica</name>
    <name type="common">Common fig</name>
    <dbReference type="NCBI Taxonomy" id="3494"/>
    <lineage>
        <taxon>Eukaryota</taxon>
        <taxon>Viridiplantae</taxon>
        <taxon>Streptophyta</taxon>
        <taxon>Embryophyta</taxon>
        <taxon>Tracheophyta</taxon>
        <taxon>Spermatophyta</taxon>
        <taxon>Magnoliopsida</taxon>
        <taxon>eudicotyledons</taxon>
        <taxon>Gunneridae</taxon>
        <taxon>Pentapetalae</taxon>
        <taxon>rosids</taxon>
        <taxon>fabids</taxon>
        <taxon>Rosales</taxon>
        <taxon>Moraceae</taxon>
        <taxon>Ficeae</taxon>
        <taxon>Ficus</taxon>
    </lineage>
</organism>
<reference evidence="9" key="1">
    <citation type="submission" date="2023-07" db="EMBL/GenBank/DDBJ databases">
        <title>draft genome sequence of fig (Ficus carica).</title>
        <authorList>
            <person name="Takahashi T."/>
            <person name="Nishimura K."/>
        </authorList>
    </citation>
    <scope>NUCLEOTIDE SEQUENCE</scope>
</reference>
<dbReference type="SMART" id="SM00380">
    <property type="entry name" value="AP2"/>
    <property type="match status" value="2"/>
</dbReference>
<keyword evidence="3" id="KW-0805">Transcription regulation</keyword>
<feature type="compositionally biased region" description="Basic residues" evidence="7">
    <location>
        <begin position="31"/>
        <end position="41"/>
    </location>
</feature>
<dbReference type="PANTHER" id="PTHR32467:SF172">
    <property type="entry name" value="OS09G0423800 PROTEIN"/>
    <property type="match status" value="1"/>
</dbReference>
<dbReference type="AlphaFoldDB" id="A0AA88AA66"/>
<keyword evidence="6" id="KW-0539">Nucleus</keyword>
<evidence type="ECO:0000313" key="10">
    <source>
        <dbReference type="Proteomes" id="UP001187192"/>
    </source>
</evidence>
<evidence type="ECO:0000259" key="8">
    <source>
        <dbReference type="PROSITE" id="PS51032"/>
    </source>
</evidence>
<feature type="region of interest" description="Disordered" evidence="7">
    <location>
        <begin position="1"/>
        <end position="54"/>
    </location>
</feature>
<feature type="compositionally biased region" description="Basic and acidic residues" evidence="7">
    <location>
        <begin position="19"/>
        <end position="30"/>
    </location>
</feature>
<feature type="region of interest" description="Disordered" evidence="7">
    <location>
        <begin position="294"/>
        <end position="314"/>
    </location>
</feature>
<gene>
    <name evidence="9" type="ORF">TIFTF001_017214</name>
</gene>
<feature type="compositionally biased region" description="Low complexity" evidence="7">
    <location>
        <begin position="214"/>
        <end position="238"/>
    </location>
</feature>
<evidence type="ECO:0000256" key="6">
    <source>
        <dbReference type="ARBA" id="ARBA00023242"/>
    </source>
</evidence>
<keyword evidence="4" id="KW-0238">DNA-binding</keyword>
<feature type="region of interest" description="Disordered" evidence="7">
    <location>
        <begin position="258"/>
        <end position="277"/>
    </location>
</feature>
<dbReference type="InterPro" id="IPR036955">
    <property type="entry name" value="AP2/ERF_dom_sf"/>
</dbReference>
<evidence type="ECO:0000256" key="3">
    <source>
        <dbReference type="ARBA" id="ARBA00023015"/>
    </source>
</evidence>
<feature type="compositionally biased region" description="Basic residues" evidence="7">
    <location>
        <begin position="1"/>
        <end position="10"/>
    </location>
</feature>
<dbReference type="GO" id="GO:0005634">
    <property type="term" value="C:nucleus"/>
    <property type="evidence" value="ECO:0007669"/>
    <property type="project" value="UniProtKB-SubCell"/>
</dbReference>
<dbReference type="CDD" id="cd00018">
    <property type="entry name" value="AP2"/>
    <property type="match status" value="1"/>
</dbReference>
<sequence length="361" mass="40488">MAKVSQKNHKNSSATGNKTDVDDNNNEKTKVKVKVKRTRKSVQRDSPPQRSSIYRGVTRYEAHLWDKNCWNDSQNKKGRQGAYDDEEAAAHAYDLAALKYWGHDTILNFPSSTYQEELKEMEGQSKEEYIGSLRRKSSGFSRGVSKYRGVARHHHNGRWEARIGRVFGNKYLYLGTFATQEEAATAYDKAAIEYRGLNAVTNFDLSRYIKWLRPTTNQDNPNNFQPNPNGDLNNSSTPKPNPNPNPHLGLMRMSANRGPAVVTPRDGGGGGGASPSSALGLLLQSTKFKEMLERTSTGGDTPPESEPPRRSFPEDIQTYFDCHDSTSFTEGDDILFGDLGNTFASVPINFHCEDWMHRGEN</sequence>
<dbReference type="GO" id="GO:0003700">
    <property type="term" value="F:DNA-binding transcription factor activity"/>
    <property type="evidence" value="ECO:0007669"/>
    <property type="project" value="InterPro"/>
</dbReference>
<evidence type="ECO:0000256" key="1">
    <source>
        <dbReference type="ARBA" id="ARBA00004123"/>
    </source>
</evidence>
<evidence type="ECO:0000256" key="5">
    <source>
        <dbReference type="ARBA" id="ARBA00023163"/>
    </source>
</evidence>
<keyword evidence="10" id="KW-1185">Reference proteome</keyword>
<evidence type="ECO:0000313" key="9">
    <source>
        <dbReference type="EMBL" id="GMN48045.1"/>
    </source>
</evidence>
<dbReference type="PROSITE" id="PS51032">
    <property type="entry name" value="AP2_ERF"/>
    <property type="match status" value="2"/>
</dbReference>
<dbReference type="PANTHER" id="PTHR32467">
    <property type="entry name" value="AP2-LIKE ETHYLENE-RESPONSIVE TRANSCRIPTION FACTOR"/>
    <property type="match status" value="1"/>
</dbReference>